<dbReference type="KEGG" id="ome:OLMES_2979"/>
<evidence type="ECO:0000313" key="4">
    <source>
        <dbReference type="Proteomes" id="UP000196027"/>
    </source>
</evidence>
<name>A0A1Y0ICC2_9GAMM</name>
<keyword evidence="2" id="KW-0472">Membrane</keyword>
<reference evidence="3 4" key="1">
    <citation type="submission" date="2017-05" db="EMBL/GenBank/DDBJ databases">
        <title>Genomic insights into alkan degradation activity of Oleiphilus messinensis.</title>
        <authorList>
            <person name="Kozyavkin S.A."/>
            <person name="Slesarev A.I."/>
            <person name="Golyshin P.N."/>
            <person name="Korzhenkov A."/>
            <person name="Golyshina O.N."/>
            <person name="Toshchakov S.V."/>
        </authorList>
    </citation>
    <scope>NUCLEOTIDE SEQUENCE [LARGE SCALE GENOMIC DNA]</scope>
    <source>
        <strain evidence="3 4">ME102</strain>
    </source>
</reference>
<gene>
    <name evidence="3" type="ORF">OLMES_2979</name>
</gene>
<dbReference type="OrthoDB" id="6199447at2"/>
<feature type="transmembrane region" description="Helical" evidence="2">
    <location>
        <begin position="152"/>
        <end position="169"/>
    </location>
</feature>
<evidence type="ECO:0000256" key="1">
    <source>
        <dbReference type="SAM" id="MobiDB-lite"/>
    </source>
</evidence>
<feature type="compositionally biased region" description="Basic and acidic residues" evidence="1">
    <location>
        <begin position="1"/>
        <end position="10"/>
    </location>
</feature>
<dbReference type="EMBL" id="CP021425">
    <property type="protein sequence ID" value="ARU57023.1"/>
    <property type="molecule type" value="Genomic_DNA"/>
</dbReference>
<feature type="compositionally biased region" description="Basic and acidic residues" evidence="1">
    <location>
        <begin position="51"/>
        <end position="72"/>
    </location>
</feature>
<feature type="region of interest" description="Disordered" evidence="1">
    <location>
        <begin position="1"/>
        <end position="102"/>
    </location>
</feature>
<evidence type="ECO:0000313" key="3">
    <source>
        <dbReference type="EMBL" id="ARU57023.1"/>
    </source>
</evidence>
<organism evidence="3 4">
    <name type="scientific">Oleiphilus messinensis</name>
    <dbReference type="NCBI Taxonomy" id="141451"/>
    <lineage>
        <taxon>Bacteria</taxon>
        <taxon>Pseudomonadati</taxon>
        <taxon>Pseudomonadota</taxon>
        <taxon>Gammaproteobacteria</taxon>
        <taxon>Oceanospirillales</taxon>
        <taxon>Oleiphilaceae</taxon>
        <taxon>Oleiphilus</taxon>
    </lineage>
</organism>
<protein>
    <submittedName>
        <fullName evidence="3">Uncharacterized protein</fullName>
    </submittedName>
</protein>
<feature type="transmembrane region" description="Helical" evidence="2">
    <location>
        <begin position="175"/>
        <end position="195"/>
    </location>
</feature>
<sequence>MALEEQEKQSRINASTLQTEIHVPDQSLPAVSAGKNTSDKTLTAFGAAGIDIDRQNSRKNNEPSENKIDSAHSDSITGVDLDKSTNSKSPERRDTADNSYTLEQLKERNKQLERLSLLKRCEGVVMANYDWLDMPDYPDNAGIVYARRRRDAWIVSCVILFTIFLFGAFGYLPAWIAGSALGALFVLLSLWVDVVRDLLFTVPRYSELMQERRKLEFRALHHIRLLEGNDGLVWKFTDLSEYNAALAKPQYQAIMLQSRNKKLFRYLKRKAHIRLYLMLILEAEKAYSSLKTQYFEKHRELQARGVDDLPAKI</sequence>
<evidence type="ECO:0000256" key="2">
    <source>
        <dbReference type="SAM" id="Phobius"/>
    </source>
</evidence>
<keyword evidence="4" id="KW-1185">Reference proteome</keyword>
<accession>A0A1Y0ICC2</accession>
<keyword evidence="2" id="KW-0812">Transmembrane</keyword>
<dbReference type="AlphaFoldDB" id="A0A1Y0ICC2"/>
<keyword evidence="2" id="KW-1133">Transmembrane helix</keyword>
<dbReference type="RefSeq" id="WP_087461957.1">
    <property type="nucleotide sequence ID" value="NZ_CP021425.1"/>
</dbReference>
<feature type="compositionally biased region" description="Basic and acidic residues" evidence="1">
    <location>
        <begin position="80"/>
        <end position="96"/>
    </location>
</feature>
<proteinExistence type="predicted"/>
<dbReference type="Proteomes" id="UP000196027">
    <property type="component" value="Chromosome"/>
</dbReference>